<feature type="region of interest" description="Disordered" evidence="1">
    <location>
        <begin position="57"/>
        <end position="87"/>
    </location>
</feature>
<feature type="region of interest" description="Disordered" evidence="1">
    <location>
        <begin position="112"/>
        <end position="133"/>
    </location>
</feature>
<accession>A0AAW2ZI30</accession>
<dbReference type="AlphaFoldDB" id="A0AAW2ZI30"/>
<dbReference type="EMBL" id="JAOPGA020001564">
    <property type="protein sequence ID" value="KAL0489528.1"/>
    <property type="molecule type" value="Genomic_DNA"/>
</dbReference>
<evidence type="ECO:0000313" key="3">
    <source>
        <dbReference type="Proteomes" id="UP001431209"/>
    </source>
</evidence>
<proteinExistence type="predicted"/>
<organism evidence="2 3">
    <name type="scientific">Acrasis kona</name>
    <dbReference type="NCBI Taxonomy" id="1008807"/>
    <lineage>
        <taxon>Eukaryota</taxon>
        <taxon>Discoba</taxon>
        <taxon>Heterolobosea</taxon>
        <taxon>Tetramitia</taxon>
        <taxon>Eutetramitia</taxon>
        <taxon>Acrasidae</taxon>
        <taxon>Acrasis</taxon>
    </lineage>
</organism>
<reference evidence="2 3" key="1">
    <citation type="submission" date="2024-03" db="EMBL/GenBank/DDBJ databases">
        <title>The Acrasis kona genome and developmental transcriptomes reveal deep origins of eukaryotic multicellular pathways.</title>
        <authorList>
            <person name="Sheikh S."/>
            <person name="Fu C.-J."/>
            <person name="Brown M.W."/>
            <person name="Baldauf S.L."/>
        </authorList>
    </citation>
    <scope>NUCLEOTIDE SEQUENCE [LARGE SCALE GENOMIC DNA]</scope>
    <source>
        <strain evidence="2 3">ATCC MYA-3509</strain>
    </source>
</reference>
<keyword evidence="3" id="KW-1185">Reference proteome</keyword>
<protein>
    <submittedName>
        <fullName evidence="2">Mitochondrial intermediate peptidase</fullName>
    </submittedName>
</protein>
<sequence>MSQQTPNQNMLPNNLYTYEDMRVSVMTLMEEVNKQNRRFEALSLENNRLLMMLSPRTSQTNASQNVQPVITKSSSTNSLQTQGEMSEQDQVIITHRLQTTKIMNVRQYKASSLKRSLSDGKPSPQKKVSFSNV</sequence>
<comment type="caution">
    <text evidence="2">The sequence shown here is derived from an EMBL/GenBank/DDBJ whole genome shotgun (WGS) entry which is preliminary data.</text>
</comment>
<name>A0AAW2ZI30_9EUKA</name>
<evidence type="ECO:0000256" key="1">
    <source>
        <dbReference type="SAM" id="MobiDB-lite"/>
    </source>
</evidence>
<dbReference type="Proteomes" id="UP001431209">
    <property type="component" value="Unassembled WGS sequence"/>
</dbReference>
<gene>
    <name evidence="2" type="ORF">AKO1_010450</name>
</gene>
<evidence type="ECO:0000313" key="2">
    <source>
        <dbReference type="EMBL" id="KAL0489528.1"/>
    </source>
</evidence>